<dbReference type="GO" id="GO:0016779">
    <property type="term" value="F:nucleotidyltransferase activity"/>
    <property type="evidence" value="ECO:0007669"/>
    <property type="project" value="UniProtKB-KW"/>
</dbReference>
<organism evidence="3 6">
    <name type="scientific">Methylopila capsulata</name>
    <dbReference type="NCBI Taxonomy" id="61654"/>
    <lineage>
        <taxon>Bacteria</taxon>
        <taxon>Pseudomonadati</taxon>
        <taxon>Pseudomonadota</taxon>
        <taxon>Alphaproteobacteria</taxon>
        <taxon>Hyphomicrobiales</taxon>
        <taxon>Methylopilaceae</taxon>
        <taxon>Methylopila</taxon>
    </lineage>
</organism>
<keyword evidence="5" id="KW-1185">Reference proteome</keyword>
<dbReference type="Proteomes" id="UP001143400">
    <property type="component" value="Unassembled WGS sequence"/>
</dbReference>
<reference evidence="4 5" key="2">
    <citation type="submission" date="2021-01" db="EMBL/GenBank/DDBJ databases">
        <title>Genomic Encyclopedia of Type Strains, Phase IV (KMG-IV): sequencing the most valuable type-strain genomes for metagenomic binning, comparative biology and taxonomic classification.</title>
        <authorList>
            <person name="Goeker M."/>
        </authorList>
    </citation>
    <scope>NUCLEOTIDE SEQUENCE [LARGE SCALE GENOMIC DNA]</scope>
    <source>
        <strain evidence="4 5">DSM 6130</strain>
    </source>
</reference>
<sequence>MTGALTVLVLAGERDGRLDPLAEAAGVSLKALSPVAGRPMVAHVLDTLAASHRVDEVRISINAGSGLERLPEVRSLAAAGRLRMFSSQPNLVDSVLDAVKGAAFPVLIVTADSVLITPEQIAEFDIAARRSGAEVAVALARRESVLAAHPDGQRKFYKCSDGAFSNCNMYWIGEDSALRAAELFRSGGQFVKHPLRVVGALGLRGVVELVRFRLGLSALDASFKRLSKRFGLRIVPIELSDGAAAIDVDHARSLKVTEEVLAWRHVEPQRLAAE</sequence>
<evidence type="ECO:0000313" key="5">
    <source>
        <dbReference type="Proteomes" id="UP000758856"/>
    </source>
</evidence>
<evidence type="ECO:0000313" key="4">
    <source>
        <dbReference type="EMBL" id="MBM7850539.1"/>
    </source>
</evidence>
<accession>A0A9W6IV31</accession>
<evidence type="ECO:0000256" key="1">
    <source>
        <dbReference type="ARBA" id="ARBA00022842"/>
    </source>
</evidence>
<keyword evidence="4" id="KW-0548">Nucleotidyltransferase</keyword>
<dbReference type="Gene3D" id="3.90.550.10">
    <property type="entry name" value="Spore Coat Polysaccharide Biosynthesis Protein SpsA, Chain A"/>
    <property type="match status" value="1"/>
</dbReference>
<keyword evidence="1" id="KW-0460">Magnesium</keyword>
<evidence type="ECO:0000259" key="2">
    <source>
        <dbReference type="Pfam" id="PF12804"/>
    </source>
</evidence>
<evidence type="ECO:0000313" key="6">
    <source>
        <dbReference type="Proteomes" id="UP001143400"/>
    </source>
</evidence>
<reference evidence="3" key="3">
    <citation type="submission" date="2023-01" db="EMBL/GenBank/DDBJ databases">
        <authorList>
            <person name="Sun Q."/>
            <person name="Evtushenko L."/>
        </authorList>
    </citation>
    <scope>NUCLEOTIDE SEQUENCE</scope>
    <source>
        <strain evidence="3">VKM B-1606</strain>
    </source>
</reference>
<gene>
    <name evidence="3" type="ORF">GCM10008170_18540</name>
    <name evidence="4" type="ORF">JOD31_000751</name>
</gene>
<dbReference type="Pfam" id="PF12804">
    <property type="entry name" value="NTP_transf_3"/>
    <property type="match status" value="1"/>
</dbReference>
<dbReference type="InterPro" id="IPR029044">
    <property type="entry name" value="Nucleotide-diphossugar_trans"/>
</dbReference>
<dbReference type="RefSeq" id="WP_204948951.1">
    <property type="nucleotide sequence ID" value="NZ_BSFF01000002.1"/>
</dbReference>
<comment type="caution">
    <text evidence="3">The sequence shown here is derived from an EMBL/GenBank/DDBJ whole genome shotgun (WGS) entry which is preliminary data.</text>
</comment>
<protein>
    <submittedName>
        <fullName evidence="4">GTP:adenosylcobinamide-phosphate guanylyltransferase</fullName>
    </submittedName>
</protein>
<feature type="domain" description="MobA-like NTP transferase" evidence="2">
    <location>
        <begin position="8"/>
        <end position="143"/>
    </location>
</feature>
<proteinExistence type="predicted"/>
<dbReference type="AlphaFoldDB" id="A0A9W6IV31"/>
<dbReference type="SUPFAM" id="SSF53448">
    <property type="entry name" value="Nucleotide-diphospho-sugar transferases"/>
    <property type="match status" value="1"/>
</dbReference>
<keyword evidence="4" id="KW-0808">Transferase</keyword>
<evidence type="ECO:0000313" key="3">
    <source>
        <dbReference type="EMBL" id="GLK55835.1"/>
    </source>
</evidence>
<reference evidence="3" key="1">
    <citation type="journal article" date="2014" name="Int. J. Syst. Evol. Microbiol.">
        <title>Complete genome sequence of Corynebacterium casei LMG S-19264T (=DSM 44701T), isolated from a smear-ripened cheese.</title>
        <authorList>
            <consortium name="US DOE Joint Genome Institute (JGI-PGF)"/>
            <person name="Walter F."/>
            <person name="Albersmeier A."/>
            <person name="Kalinowski J."/>
            <person name="Ruckert C."/>
        </authorList>
    </citation>
    <scope>NUCLEOTIDE SEQUENCE</scope>
    <source>
        <strain evidence="3">VKM B-1606</strain>
    </source>
</reference>
<dbReference type="InterPro" id="IPR025877">
    <property type="entry name" value="MobA-like_NTP_Trfase"/>
</dbReference>
<dbReference type="Proteomes" id="UP000758856">
    <property type="component" value="Unassembled WGS sequence"/>
</dbReference>
<dbReference type="EMBL" id="BSFF01000002">
    <property type="protein sequence ID" value="GLK55835.1"/>
    <property type="molecule type" value="Genomic_DNA"/>
</dbReference>
<name>A0A9W6IV31_9HYPH</name>
<dbReference type="EMBL" id="JAFBCY010000001">
    <property type="protein sequence ID" value="MBM7850539.1"/>
    <property type="molecule type" value="Genomic_DNA"/>
</dbReference>